<evidence type="ECO:0000256" key="6">
    <source>
        <dbReference type="ARBA" id="ARBA00023225"/>
    </source>
</evidence>
<proteinExistence type="inferred from homology"/>
<evidence type="ECO:0000256" key="7">
    <source>
        <dbReference type="SAM" id="Coils"/>
    </source>
</evidence>
<evidence type="ECO:0000313" key="9">
    <source>
        <dbReference type="EMBL" id="CAB4906625.1"/>
    </source>
</evidence>
<dbReference type="GO" id="GO:0005829">
    <property type="term" value="C:cytosol"/>
    <property type="evidence" value="ECO:0007669"/>
    <property type="project" value="TreeGrafter"/>
</dbReference>
<comment type="function">
    <text evidence="1">Needed for flagellar regrowth and assembly.</text>
</comment>
<evidence type="ECO:0000256" key="4">
    <source>
        <dbReference type="ARBA" id="ARBA00022795"/>
    </source>
</evidence>
<sequence length="257" mass="28984">MGKTVLTKEEAERVAIAYNPRKFPATISPTAVEFHAFNSGLETTGFRIDKIVAQQTGVAELERLSIEEKVEREALVRLKELQEQAYQQAYQLGLDEGREKAFEERRAELDEKLQHMENLLSTIERLKEDLVASNEAQIMRLVYALAKKVVLDEVEQRPELILQVMKEAVASAQEEDNVVVRVSPSDFQFFEGIREKLGKDFDAVKRAKLEASEEIQSGGCVVETEYGSVSATLDQRLEKLWTAIAEKLPKIKNTVGG</sequence>
<dbReference type="GO" id="GO:0044781">
    <property type="term" value="P:bacterial-type flagellum organization"/>
    <property type="evidence" value="ECO:0007669"/>
    <property type="project" value="UniProtKB-KW"/>
</dbReference>
<evidence type="ECO:0000256" key="5">
    <source>
        <dbReference type="ARBA" id="ARBA00022927"/>
    </source>
</evidence>
<dbReference type="InterPro" id="IPR018035">
    <property type="entry name" value="Flagellar_FliH/T3SS_HrpE"/>
</dbReference>
<evidence type="ECO:0000256" key="1">
    <source>
        <dbReference type="ARBA" id="ARBA00003041"/>
    </source>
</evidence>
<keyword evidence="7" id="KW-0175">Coiled coil</keyword>
<dbReference type="AlphaFoldDB" id="A0A6J7GPF5"/>
<dbReference type="EMBL" id="CAFBMQ010000065">
    <property type="protein sequence ID" value="CAB4906625.1"/>
    <property type="molecule type" value="Genomic_DNA"/>
</dbReference>
<feature type="domain" description="Flagellar assembly protein FliH/Type III secretion system HrpE" evidence="8">
    <location>
        <begin position="111"/>
        <end position="240"/>
    </location>
</feature>
<feature type="coiled-coil region" evidence="7">
    <location>
        <begin position="99"/>
        <end position="136"/>
    </location>
</feature>
<gene>
    <name evidence="9" type="ORF">UFOPK3609_00582</name>
</gene>
<dbReference type="GO" id="GO:0015031">
    <property type="term" value="P:protein transport"/>
    <property type="evidence" value="ECO:0007669"/>
    <property type="project" value="UniProtKB-KW"/>
</dbReference>
<dbReference type="PANTHER" id="PTHR34982">
    <property type="entry name" value="YOP PROTEINS TRANSLOCATION PROTEIN L"/>
    <property type="match status" value="1"/>
</dbReference>
<evidence type="ECO:0000256" key="2">
    <source>
        <dbReference type="ARBA" id="ARBA00006602"/>
    </source>
</evidence>
<comment type="similarity">
    <text evidence="2">Belongs to the FliH family.</text>
</comment>
<dbReference type="SUPFAM" id="SSF160527">
    <property type="entry name" value="V-type ATPase subunit E-like"/>
    <property type="match status" value="1"/>
</dbReference>
<keyword evidence="3" id="KW-0813">Transport</keyword>
<dbReference type="Gene3D" id="3.30.2320.30">
    <property type="entry name" value="ATP synthase, E subunit, C-terminal"/>
    <property type="match status" value="1"/>
</dbReference>
<protein>
    <submittedName>
        <fullName evidence="9">Unannotated protein</fullName>
    </submittedName>
</protein>
<dbReference type="PANTHER" id="PTHR34982:SF1">
    <property type="entry name" value="FLAGELLAR ASSEMBLY PROTEIN FLIH"/>
    <property type="match status" value="1"/>
</dbReference>
<keyword evidence="5" id="KW-0653">Protein transport</keyword>
<evidence type="ECO:0000256" key="3">
    <source>
        <dbReference type="ARBA" id="ARBA00022448"/>
    </source>
</evidence>
<reference evidence="9" key="1">
    <citation type="submission" date="2020-05" db="EMBL/GenBank/DDBJ databases">
        <authorList>
            <person name="Chiriac C."/>
            <person name="Salcher M."/>
            <person name="Ghai R."/>
            <person name="Kavagutti S V."/>
        </authorList>
    </citation>
    <scope>NUCLEOTIDE SEQUENCE</scope>
</reference>
<organism evidence="9">
    <name type="scientific">freshwater metagenome</name>
    <dbReference type="NCBI Taxonomy" id="449393"/>
    <lineage>
        <taxon>unclassified sequences</taxon>
        <taxon>metagenomes</taxon>
        <taxon>ecological metagenomes</taxon>
    </lineage>
</organism>
<evidence type="ECO:0000259" key="8">
    <source>
        <dbReference type="Pfam" id="PF02108"/>
    </source>
</evidence>
<dbReference type="InterPro" id="IPR038495">
    <property type="entry name" value="ATPase_E_C"/>
</dbReference>
<keyword evidence="6" id="KW-1006">Bacterial flagellum protein export</keyword>
<accession>A0A6J7GPF5</accession>
<name>A0A6J7GPF5_9ZZZZ</name>
<dbReference type="InterPro" id="IPR051472">
    <property type="entry name" value="T3SS_Stator/FliH"/>
</dbReference>
<keyword evidence="4" id="KW-1005">Bacterial flagellum biogenesis</keyword>
<dbReference type="Pfam" id="PF02108">
    <property type="entry name" value="FliH"/>
    <property type="match status" value="1"/>
</dbReference>